<dbReference type="OrthoDB" id="5243302at2"/>
<dbReference type="EMBL" id="QGNA01000001">
    <property type="protein sequence ID" value="PWS38751.1"/>
    <property type="molecule type" value="Genomic_DNA"/>
</dbReference>
<dbReference type="InterPro" id="IPR029068">
    <property type="entry name" value="Glyas_Bleomycin-R_OHBP_Dase"/>
</dbReference>
<dbReference type="Gene3D" id="3.10.180.10">
    <property type="entry name" value="2,3-Dihydroxybiphenyl 1,2-Dioxygenase, domain 1"/>
    <property type="match status" value="1"/>
</dbReference>
<protein>
    <submittedName>
        <fullName evidence="2">Glyoxalase</fullName>
    </submittedName>
</protein>
<dbReference type="InterPro" id="IPR037523">
    <property type="entry name" value="VOC_core"/>
</dbReference>
<evidence type="ECO:0000313" key="2">
    <source>
        <dbReference type="EMBL" id="PWS38751.1"/>
    </source>
</evidence>
<dbReference type="RefSeq" id="WP_109869373.1">
    <property type="nucleotide sequence ID" value="NZ_QGNA01000001.1"/>
</dbReference>
<feature type="domain" description="VOC" evidence="1">
    <location>
        <begin position="5"/>
        <end position="126"/>
    </location>
</feature>
<dbReference type="Pfam" id="PF00903">
    <property type="entry name" value="Glyoxalase"/>
    <property type="match status" value="1"/>
</dbReference>
<keyword evidence="3" id="KW-1185">Reference proteome</keyword>
<sequence length="131" mass="14383">MAVTGLDHVNIRCRPADLPALRRFWGEVVGLFEGARPDFDFPGIWFWSGARPVVHIAARAKDSDPWPPADHGAFGHVAFRAEGLEETRARLAALGVAFREAPVPGFPLHQIFLQDPTGITVELTFAEMPKG</sequence>
<dbReference type="PANTHER" id="PTHR46142">
    <property type="match status" value="1"/>
</dbReference>
<evidence type="ECO:0000313" key="3">
    <source>
        <dbReference type="Proteomes" id="UP000245765"/>
    </source>
</evidence>
<dbReference type="AlphaFoldDB" id="A0A317FI28"/>
<dbReference type="PANTHER" id="PTHR46142:SF3">
    <property type="entry name" value="F18B13.24 PROTEIN"/>
    <property type="match status" value="1"/>
</dbReference>
<name>A0A317FI28_9PROT</name>
<accession>A0A317FI28</accession>
<dbReference type="SUPFAM" id="SSF54593">
    <property type="entry name" value="Glyoxalase/Bleomycin resistance protein/Dihydroxybiphenyl dioxygenase"/>
    <property type="match status" value="1"/>
</dbReference>
<reference evidence="3" key="1">
    <citation type="submission" date="2018-05" db="EMBL/GenBank/DDBJ databases">
        <authorList>
            <person name="Du Z."/>
            <person name="Wang X."/>
        </authorList>
    </citation>
    <scope>NUCLEOTIDE SEQUENCE [LARGE SCALE GENOMIC DNA]</scope>
    <source>
        <strain evidence="3">CQN31</strain>
    </source>
</reference>
<proteinExistence type="predicted"/>
<evidence type="ECO:0000259" key="1">
    <source>
        <dbReference type="PROSITE" id="PS51819"/>
    </source>
</evidence>
<dbReference type="InterPro" id="IPR004360">
    <property type="entry name" value="Glyas_Fos-R_dOase_dom"/>
</dbReference>
<comment type="caution">
    <text evidence="2">The sequence shown here is derived from an EMBL/GenBank/DDBJ whole genome shotgun (WGS) entry which is preliminary data.</text>
</comment>
<organism evidence="2 3">
    <name type="scientific">Falsiroseomonas bella</name>
    <dbReference type="NCBI Taxonomy" id="2184016"/>
    <lineage>
        <taxon>Bacteria</taxon>
        <taxon>Pseudomonadati</taxon>
        <taxon>Pseudomonadota</taxon>
        <taxon>Alphaproteobacteria</taxon>
        <taxon>Acetobacterales</taxon>
        <taxon>Roseomonadaceae</taxon>
        <taxon>Falsiroseomonas</taxon>
    </lineage>
</organism>
<dbReference type="Proteomes" id="UP000245765">
    <property type="component" value="Unassembled WGS sequence"/>
</dbReference>
<gene>
    <name evidence="2" type="ORF">DFH01_05720</name>
</gene>
<dbReference type="PROSITE" id="PS51819">
    <property type="entry name" value="VOC"/>
    <property type="match status" value="1"/>
</dbReference>